<evidence type="ECO:0000256" key="12">
    <source>
        <dbReference type="PIRSR" id="PIRSR001461-1"/>
    </source>
</evidence>
<protein>
    <recommendedName>
        <fullName evidence="7 10">Ribulose-phosphate 3-epimerase</fullName>
        <ecNumber evidence="7 10">5.1.3.1</ecNumber>
    </recommendedName>
</protein>
<dbReference type="PROSITE" id="PS01086">
    <property type="entry name" value="RIBUL_P_3_EPIMER_2"/>
    <property type="match status" value="1"/>
</dbReference>
<comment type="function">
    <text evidence="10">Catalyzes the reversible epimerization of D-ribulose 5-phosphate to D-xylulose 5-phosphate.</text>
</comment>
<evidence type="ECO:0000256" key="3">
    <source>
        <dbReference type="ARBA" id="ARBA00001941"/>
    </source>
</evidence>
<feature type="binding site" evidence="10 13">
    <location>
        <position position="68"/>
    </location>
    <ligand>
        <name>a divalent metal cation</name>
        <dbReference type="ChEBI" id="CHEBI:60240"/>
    </ligand>
</feature>
<evidence type="ECO:0000256" key="10">
    <source>
        <dbReference type="HAMAP-Rule" id="MF_02227"/>
    </source>
</evidence>
<dbReference type="NCBIfam" id="TIGR01163">
    <property type="entry name" value="rpe"/>
    <property type="match status" value="1"/>
</dbReference>
<evidence type="ECO:0000256" key="2">
    <source>
        <dbReference type="ARBA" id="ARBA00001936"/>
    </source>
</evidence>
<evidence type="ECO:0000256" key="6">
    <source>
        <dbReference type="ARBA" id="ARBA00009541"/>
    </source>
</evidence>
<dbReference type="GO" id="GO:0019323">
    <property type="term" value="P:pentose catabolic process"/>
    <property type="evidence" value="ECO:0007669"/>
    <property type="project" value="UniProtKB-UniRule"/>
</dbReference>
<evidence type="ECO:0000313" key="15">
    <source>
        <dbReference type="EMBL" id="SSC64851.1"/>
    </source>
</evidence>
<proteinExistence type="inferred from homology"/>
<dbReference type="GO" id="GO:0005737">
    <property type="term" value="C:cytoplasm"/>
    <property type="evidence" value="ECO:0007669"/>
    <property type="project" value="UniProtKB-ARBA"/>
</dbReference>
<feature type="binding site" evidence="10 13">
    <location>
        <position position="175"/>
    </location>
    <ligand>
        <name>a divalent metal cation</name>
        <dbReference type="ChEBI" id="CHEBI:60240"/>
    </ligand>
</feature>
<evidence type="ECO:0000256" key="13">
    <source>
        <dbReference type="PIRSR" id="PIRSR001461-2"/>
    </source>
</evidence>
<name>A0A376AAF6_9HYPH</name>
<evidence type="ECO:0000256" key="9">
    <source>
        <dbReference type="ARBA" id="ARBA00023235"/>
    </source>
</evidence>
<evidence type="ECO:0000256" key="11">
    <source>
        <dbReference type="PIRNR" id="PIRNR001461"/>
    </source>
</evidence>
<feature type="binding site" evidence="10 13">
    <location>
        <position position="35"/>
    </location>
    <ligand>
        <name>a divalent metal cation</name>
        <dbReference type="ChEBI" id="CHEBI:60240"/>
    </ligand>
</feature>
<dbReference type="STRING" id="1336235.GCA_000518785_03851"/>
<organism evidence="15 16">
    <name type="scientific">Ciceribacter selenitireducens ATCC BAA-1503</name>
    <dbReference type="NCBI Taxonomy" id="1336235"/>
    <lineage>
        <taxon>Bacteria</taxon>
        <taxon>Pseudomonadati</taxon>
        <taxon>Pseudomonadota</taxon>
        <taxon>Alphaproteobacteria</taxon>
        <taxon>Hyphomicrobiales</taxon>
        <taxon>Rhizobiaceae</taxon>
        <taxon>Ciceribacter</taxon>
    </lineage>
</organism>
<comment type="similarity">
    <text evidence="6 10 11">Belongs to the ribulose-phosphate 3-epimerase family.</text>
</comment>
<evidence type="ECO:0000256" key="5">
    <source>
        <dbReference type="ARBA" id="ARBA00001954"/>
    </source>
</evidence>
<keyword evidence="13" id="KW-0170">Cobalt</keyword>
<feature type="active site" description="Proton acceptor" evidence="10 12">
    <location>
        <position position="37"/>
    </location>
</feature>
<dbReference type="SUPFAM" id="SSF51366">
    <property type="entry name" value="Ribulose-phoshate binding barrel"/>
    <property type="match status" value="1"/>
</dbReference>
<dbReference type="Proteomes" id="UP000254764">
    <property type="component" value="Unassembled WGS sequence"/>
</dbReference>
<keyword evidence="10 11" id="KW-0119">Carbohydrate metabolism</keyword>
<dbReference type="InterPro" id="IPR026019">
    <property type="entry name" value="Ribul_P_3_epim"/>
</dbReference>
<dbReference type="PROSITE" id="PS01085">
    <property type="entry name" value="RIBUL_P_3_EPIMER_1"/>
    <property type="match status" value="1"/>
</dbReference>
<evidence type="ECO:0000256" key="8">
    <source>
        <dbReference type="ARBA" id="ARBA00022723"/>
    </source>
</evidence>
<dbReference type="RefSeq" id="WP_115672011.1">
    <property type="nucleotide sequence ID" value="NZ_UEYP01000014.1"/>
</dbReference>
<dbReference type="InterPro" id="IPR013785">
    <property type="entry name" value="Aldolase_TIM"/>
</dbReference>
<keyword evidence="16" id="KW-1185">Reference proteome</keyword>
<dbReference type="AlphaFoldDB" id="A0A376AAF6"/>
<evidence type="ECO:0000256" key="4">
    <source>
        <dbReference type="ARBA" id="ARBA00001947"/>
    </source>
</evidence>
<sequence>MSQKTIIAPSVLSADFSRLGEEVEAVCRAGADWIHLDVMDGHFVPNITFGPPVIKAIRNRTDKVFDCHLMIEPVDAFLSAFADAGCDIVTVHAEATTHLDRSLQAIRDLGCKAGVSLNPSTPETVIEYVLDRLDLVLLMTVNPGFGGQAFIPAVVDKVARIKAMIGNRPIVIEIDGGVTPETAPLVARAGADILVAGSAVFKGGADAYAGNIAALRHAADNATRPLVQNER</sequence>
<dbReference type="EC" id="5.1.3.1" evidence="7 10"/>
<comment type="cofactor">
    <cofactor evidence="5">
        <name>Fe(2+)</name>
        <dbReference type="ChEBI" id="CHEBI:29033"/>
    </cofactor>
</comment>
<dbReference type="FunFam" id="3.20.20.70:FF:000004">
    <property type="entry name" value="Ribulose-phosphate 3-epimerase"/>
    <property type="match status" value="1"/>
</dbReference>
<dbReference type="GO" id="GO:0006098">
    <property type="term" value="P:pentose-phosphate shunt"/>
    <property type="evidence" value="ECO:0007669"/>
    <property type="project" value="UniProtKB-UniRule"/>
</dbReference>
<feature type="binding site" evidence="10 13">
    <location>
        <position position="37"/>
    </location>
    <ligand>
        <name>a divalent metal cation</name>
        <dbReference type="ChEBI" id="CHEBI:60240"/>
    </ligand>
</feature>
<feature type="binding site" evidence="10">
    <location>
        <begin position="175"/>
        <end position="177"/>
    </location>
    <ligand>
        <name>substrate</name>
    </ligand>
</feature>
<feature type="binding site" evidence="14">
    <location>
        <position position="177"/>
    </location>
    <ligand>
        <name>substrate</name>
    </ligand>
</feature>
<reference evidence="16" key="1">
    <citation type="submission" date="2018-07" db="EMBL/GenBank/DDBJ databases">
        <authorList>
            <person name="Peiro R."/>
            <person name="Begona"/>
            <person name="Cbmso G."/>
            <person name="Lopez M."/>
            <person name="Gonzalez S."/>
        </authorList>
    </citation>
    <scope>NUCLEOTIDE SEQUENCE [LARGE SCALE GENOMIC DNA]</scope>
</reference>
<feature type="binding site" evidence="10 14">
    <location>
        <position position="68"/>
    </location>
    <ligand>
        <name>substrate</name>
    </ligand>
</feature>
<comment type="catalytic activity">
    <reaction evidence="1 10 11">
        <text>D-ribulose 5-phosphate = D-xylulose 5-phosphate</text>
        <dbReference type="Rhea" id="RHEA:13677"/>
        <dbReference type="ChEBI" id="CHEBI:57737"/>
        <dbReference type="ChEBI" id="CHEBI:58121"/>
        <dbReference type="EC" id="5.1.3.1"/>
    </reaction>
</comment>
<comment type="cofactor">
    <cofactor evidence="4">
        <name>Zn(2+)</name>
        <dbReference type="ChEBI" id="CHEBI:29105"/>
    </cofactor>
</comment>
<feature type="binding site" evidence="10 14">
    <location>
        <begin position="144"/>
        <end position="147"/>
    </location>
    <ligand>
        <name>substrate</name>
    </ligand>
</feature>
<gene>
    <name evidence="10" type="primary">rpe</name>
    <name evidence="15" type="ORF">RHIZ70_559</name>
</gene>
<evidence type="ECO:0000256" key="7">
    <source>
        <dbReference type="ARBA" id="ARBA00013188"/>
    </source>
</evidence>
<evidence type="ECO:0000256" key="1">
    <source>
        <dbReference type="ARBA" id="ARBA00001782"/>
    </source>
</evidence>
<feature type="active site" description="Proton donor" evidence="10 12">
    <location>
        <position position="175"/>
    </location>
</feature>
<evidence type="ECO:0000256" key="14">
    <source>
        <dbReference type="PIRSR" id="PIRSR001461-3"/>
    </source>
</evidence>
<dbReference type="PIRSF" id="PIRSF001461">
    <property type="entry name" value="RPE"/>
    <property type="match status" value="1"/>
</dbReference>
<dbReference type="Gene3D" id="3.20.20.70">
    <property type="entry name" value="Aldolase class I"/>
    <property type="match status" value="1"/>
</dbReference>
<keyword evidence="8 10" id="KW-0479">Metal-binding</keyword>
<feature type="binding site" evidence="10 14">
    <location>
        <begin position="197"/>
        <end position="198"/>
    </location>
    <ligand>
        <name>substrate</name>
    </ligand>
</feature>
<dbReference type="HAMAP" id="MF_02227">
    <property type="entry name" value="RPE"/>
    <property type="match status" value="1"/>
</dbReference>
<dbReference type="Pfam" id="PF00834">
    <property type="entry name" value="Ribul_P_3_epim"/>
    <property type="match status" value="1"/>
</dbReference>
<dbReference type="PANTHER" id="PTHR11749">
    <property type="entry name" value="RIBULOSE-5-PHOSPHATE-3-EPIMERASE"/>
    <property type="match status" value="1"/>
</dbReference>
<evidence type="ECO:0000313" key="16">
    <source>
        <dbReference type="Proteomes" id="UP000254764"/>
    </source>
</evidence>
<comment type="cofactor">
    <cofactor evidence="2">
        <name>Mn(2+)</name>
        <dbReference type="ChEBI" id="CHEBI:29035"/>
    </cofactor>
</comment>
<accession>A0A376AAF6</accession>
<keyword evidence="9 10" id="KW-0413">Isomerase</keyword>
<dbReference type="OrthoDB" id="1645589at2"/>
<dbReference type="CDD" id="cd00429">
    <property type="entry name" value="RPE"/>
    <property type="match status" value="1"/>
</dbReference>
<dbReference type="EMBL" id="UEYP01000014">
    <property type="protein sequence ID" value="SSC64851.1"/>
    <property type="molecule type" value="Genomic_DNA"/>
</dbReference>
<dbReference type="InterPro" id="IPR000056">
    <property type="entry name" value="Ribul_P_3_epim-like"/>
</dbReference>
<dbReference type="InterPro" id="IPR011060">
    <property type="entry name" value="RibuloseP-bd_barrel"/>
</dbReference>
<dbReference type="GO" id="GO:0046872">
    <property type="term" value="F:metal ion binding"/>
    <property type="evidence" value="ECO:0007669"/>
    <property type="project" value="UniProtKB-UniRule"/>
</dbReference>
<dbReference type="GO" id="GO:0004750">
    <property type="term" value="F:D-ribulose-phosphate 3-epimerase activity"/>
    <property type="evidence" value="ECO:0007669"/>
    <property type="project" value="UniProtKB-UniRule"/>
</dbReference>
<keyword evidence="13" id="KW-0464">Manganese</keyword>
<comment type="pathway">
    <text evidence="10">Carbohydrate degradation.</text>
</comment>
<comment type="cofactor">
    <cofactor evidence="10 13">
        <name>a divalent metal cation</name>
        <dbReference type="ChEBI" id="CHEBI:60240"/>
    </cofactor>
    <text evidence="10 13">Binds 1 divalent metal cation per subunit.</text>
</comment>
<comment type="cofactor">
    <cofactor evidence="3">
        <name>Co(2+)</name>
        <dbReference type="ChEBI" id="CHEBI:48828"/>
    </cofactor>
</comment>
<feature type="binding site" evidence="10 14">
    <location>
        <position position="10"/>
    </location>
    <ligand>
        <name>substrate</name>
    </ligand>
</feature>
<dbReference type="NCBIfam" id="NF004076">
    <property type="entry name" value="PRK05581.1-4"/>
    <property type="match status" value="1"/>
</dbReference>
<keyword evidence="13" id="KW-0862">Zinc</keyword>